<evidence type="ECO:0000313" key="3">
    <source>
        <dbReference type="Proteomes" id="UP001244563"/>
    </source>
</evidence>
<name>A0ABT9TP99_PAENI</name>
<evidence type="ECO:0000256" key="1">
    <source>
        <dbReference type="SAM" id="SignalP"/>
    </source>
</evidence>
<dbReference type="Gene3D" id="2.60.20.10">
    <property type="entry name" value="Crystallins"/>
    <property type="match status" value="1"/>
</dbReference>
<dbReference type="SUPFAM" id="SSF49695">
    <property type="entry name" value="gamma-Crystallin-like"/>
    <property type="match status" value="1"/>
</dbReference>
<feature type="signal peptide" evidence="1">
    <location>
        <begin position="1"/>
        <end position="27"/>
    </location>
</feature>
<evidence type="ECO:0008006" key="4">
    <source>
        <dbReference type="Google" id="ProtNLM"/>
    </source>
</evidence>
<protein>
    <recommendedName>
        <fullName evidence="4">Lactococcin 972 family bacteriocin</fullName>
    </recommendedName>
</protein>
<comment type="caution">
    <text evidence="2">The sequence shown here is derived from an EMBL/GenBank/DDBJ whole genome shotgun (WGS) entry which is preliminary data.</text>
</comment>
<feature type="chain" id="PRO_5045490598" description="Lactococcin 972 family bacteriocin" evidence="1">
    <location>
        <begin position="28"/>
        <end position="108"/>
    </location>
</feature>
<dbReference type="EMBL" id="JAUSSW010000004">
    <property type="protein sequence ID" value="MDQ0102392.1"/>
    <property type="molecule type" value="Genomic_DNA"/>
</dbReference>
<dbReference type="Proteomes" id="UP001244563">
    <property type="component" value="Unassembled WGS sequence"/>
</dbReference>
<proteinExistence type="predicted"/>
<gene>
    <name evidence="2" type="ORF">J2T10_002038</name>
</gene>
<keyword evidence="3" id="KW-1185">Reference proteome</keyword>
<keyword evidence="1" id="KW-0732">Signal</keyword>
<organism evidence="2 3">
    <name type="scientific">Paenarthrobacter nicotinovorans</name>
    <name type="common">Arthrobacter nicotinovorans</name>
    <dbReference type="NCBI Taxonomy" id="29320"/>
    <lineage>
        <taxon>Bacteria</taxon>
        <taxon>Bacillati</taxon>
        <taxon>Actinomycetota</taxon>
        <taxon>Actinomycetes</taxon>
        <taxon>Micrococcales</taxon>
        <taxon>Micrococcaceae</taxon>
        <taxon>Paenarthrobacter</taxon>
    </lineage>
</organism>
<reference evidence="2 3" key="1">
    <citation type="submission" date="2023-07" db="EMBL/GenBank/DDBJ databases">
        <title>Sorghum-associated microbial communities from plants grown in Nebraska, USA.</title>
        <authorList>
            <person name="Schachtman D."/>
        </authorList>
    </citation>
    <scope>NUCLEOTIDE SEQUENCE [LARGE SCALE GENOMIC DNA]</scope>
    <source>
        <strain evidence="2 3">CC523</strain>
    </source>
</reference>
<accession>A0ABT9TP99</accession>
<dbReference type="InterPro" id="IPR011024">
    <property type="entry name" value="G_crystallin-like"/>
</dbReference>
<sequence length="108" mass="11779">MRKITRVAAVAALSAGALFTASQSANASIFYENNDYGGATYGADYSTWMGSFDNKASSVKNFGYYVTWWQDINYGGAGFGSANDYSAMGWYVPFLGTWNDNISSFHRG</sequence>
<evidence type="ECO:0000313" key="2">
    <source>
        <dbReference type="EMBL" id="MDQ0102392.1"/>
    </source>
</evidence>
<dbReference type="RefSeq" id="WP_018777886.1">
    <property type="nucleotide sequence ID" value="NZ_BDDW01000006.1"/>
</dbReference>